<protein>
    <recommendedName>
        <fullName evidence="3">DUF1905 domain-containing protein</fullName>
    </recommendedName>
</protein>
<reference evidence="1" key="2">
    <citation type="submission" date="2023-01" db="EMBL/GenBank/DDBJ databases">
        <title>Draft genome sequence of Portibacter lacus strain NBRC 108769.</title>
        <authorList>
            <person name="Sun Q."/>
            <person name="Mori K."/>
        </authorList>
    </citation>
    <scope>NUCLEOTIDE SEQUENCE</scope>
    <source>
        <strain evidence="1">NBRC 108769</strain>
    </source>
</reference>
<dbReference type="Pfam" id="PF08922">
    <property type="entry name" value="DUF1905"/>
    <property type="match status" value="1"/>
</dbReference>
<dbReference type="Pfam" id="PF13376">
    <property type="entry name" value="OmdA"/>
    <property type="match status" value="1"/>
</dbReference>
<dbReference type="Proteomes" id="UP001156666">
    <property type="component" value="Unassembled WGS sequence"/>
</dbReference>
<organism evidence="1 2">
    <name type="scientific">Portibacter lacus</name>
    <dbReference type="NCBI Taxonomy" id="1099794"/>
    <lineage>
        <taxon>Bacteria</taxon>
        <taxon>Pseudomonadati</taxon>
        <taxon>Bacteroidota</taxon>
        <taxon>Saprospiria</taxon>
        <taxon>Saprospirales</taxon>
        <taxon>Haliscomenobacteraceae</taxon>
        <taxon>Portibacter</taxon>
    </lineage>
</organism>
<dbReference type="InterPro" id="IPR015018">
    <property type="entry name" value="DUF1905"/>
</dbReference>
<keyword evidence="2" id="KW-1185">Reference proteome</keyword>
<gene>
    <name evidence="1" type="primary">ybaD</name>
    <name evidence="1" type="ORF">GCM10007940_18660</name>
</gene>
<comment type="caution">
    <text evidence="1">The sequence shown here is derived from an EMBL/GenBank/DDBJ whole genome shotgun (WGS) entry which is preliminary data.</text>
</comment>
<dbReference type="SUPFAM" id="SSF141694">
    <property type="entry name" value="AF2212/PG0164-like"/>
    <property type="match status" value="1"/>
</dbReference>
<proteinExistence type="predicted"/>
<accession>A0AA37SMQ3</accession>
<evidence type="ECO:0000313" key="2">
    <source>
        <dbReference type="Proteomes" id="UP001156666"/>
    </source>
</evidence>
<sequence>MHDFKAEIEIIGINPFVFLPQDILESLFKTAGKNKGKIPVRLLIGGQDFEQTLIKYSGYWRLYLNASMRKLARKEVGDVIALKIAFDPNERVVPFHPKLRKALAQNKEANVGFGKLSPSLQNEISKYLSYLKTEESIERNIDKAIKYLRGEGKFLGRSLPEKSAKS</sequence>
<evidence type="ECO:0000313" key="1">
    <source>
        <dbReference type="EMBL" id="GLR17251.1"/>
    </source>
</evidence>
<dbReference type="AlphaFoldDB" id="A0AA37SMQ3"/>
<name>A0AA37SMQ3_9BACT</name>
<dbReference type="InterPro" id="IPR037079">
    <property type="entry name" value="AF2212/PG0164-like_sf"/>
</dbReference>
<dbReference type="Gene3D" id="2.40.30.100">
    <property type="entry name" value="AF2212/PG0164-like"/>
    <property type="match status" value="1"/>
</dbReference>
<evidence type="ECO:0008006" key="3">
    <source>
        <dbReference type="Google" id="ProtNLM"/>
    </source>
</evidence>
<dbReference type="EMBL" id="BSOH01000010">
    <property type="protein sequence ID" value="GLR17251.1"/>
    <property type="molecule type" value="Genomic_DNA"/>
</dbReference>
<dbReference type="RefSeq" id="WP_235293873.1">
    <property type="nucleotide sequence ID" value="NZ_BSOH01000010.1"/>
</dbReference>
<reference evidence="1" key="1">
    <citation type="journal article" date="2014" name="Int. J. Syst. Evol. Microbiol.">
        <title>Complete genome sequence of Corynebacterium casei LMG S-19264T (=DSM 44701T), isolated from a smear-ripened cheese.</title>
        <authorList>
            <consortium name="US DOE Joint Genome Institute (JGI-PGF)"/>
            <person name="Walter F."/>
            <person name="Albersmeier A."/>
            <person name="Kalinowski J."/>
            <person name="Ruckert C."/>
        </authorList>
    </citation>
    <scope>NUCLEOTIDE SEQUENCE</scope>
    <source>
        <strain evidence="1">NBRC 108769</strain>
    </source>
</reference>